<comment type="function">
    <text evidence="4">Anti-inflammatory antagonist of interleukin-1 family of proinflammatory cytokines such as interleukin-1beta/IL1B and interleukin-1alpha/IL1A. Protects from immune dysregulation and uncontrolled systemic inflammation triggered by IL1 for a range of innate stimulatory agents such as pathogens.</text>
</comment>
<name>A0A9L0IGH7_EQUAS</name>
<dbReference type="InterPro" id="IPR003297">
    <property type="entry name" value="IL-1RA/IL-36"/>
</dbReference>
<dbReference type="SMART" id="SM00125">
    <property type="entry name" value="IL1"/>
    <property type="match status" value="1"/>
</dbReference>
<dbReference type="GO" id="GO:0045582">
    <property type="term" value="P:positive regulation of T cell differentiation"/>
    <property type="evidence" value="ECO:0007669"/>
    <property type="project" value="TreeGrafter"/>
</dbReference>
<keyword evidence="3 5" id="KW-0964">Secreted</keyword>
<evidence type="ECO:0000256" key="2">
    <source>
        <dbReference type="ARBA" id="ARBA00010448"/>
    </source>
</evidence>
<evidence type="ECO:0000256" key="1">
    <source>
        <dbReference type="ARBA" id="ARBA00004613"/>
    </source>
</evidence>
<dbReference type="AlphaFoldDB" id="A0A9L0IGH7"/>
<comment type="subcellular location">
    <subcellularLocation>
        <location evidence="1 5">Secreted</location>
    </subcellularLocation>
</comment>
<dbReference type="InterPro" id="IPR000975">
    <property type="entry name" value="IL-1_fam"/>
</dbReference>
<dbReference type="GO" id="GO:0071222">
    <property type="term" value="P:cellular response to lipopolysaccharide"/>
    <property type="evidence" value="ECO:0007669"/>
    <property type="project" value="TreeGrafter"/>
</dbReference>
<dbReference type="Ensembl" id="ENSEAST00005072933.1">
    <property type="protein sequence ID" value="ENSEASP00005036875.1"/>
    <property type="gene ID" value="ENSEASG00005037741.1"/>
</dbReference>
<dbReference type="PANTHER" id="PTHR10078:SF24">
    <property type="entry name" value="INTERLEUKIN-36 BETA"/>
    <property type="match status" value="1"/>
</dbReference>
<proteinExistence type="inferred from homology"/>
<sequence length="197" mass="22074">MAFNLAKFISTYVTLDQLLTTFSPPSDLPCPLHRSPEANMATPQLKQIPDCFHVRDPLQMVWVVEGDSLMAVPFNNNVKPVSLDIISCTDEKLHDEAKGNPVYLGIKGTNHSLFCAKIQGQPTLQIKEKNVMDLHHMNEGQKPFLFFCIIEGTTSAFQSFSCPGWFIATSSMARQPITLTKERGGTENTNFYLEPEH</sequence>
<accession>A0A9L0IGH7</accession>
<dbReference type="GO" id="GO:0002437">
    <property type="term" value="P:inflammatory response to antigenic stimulus"/>
    <property type="evidence" value="ECO:0007669"/>
    <property type="project" value="TreeGrafter"/>
</dbReference>
<dbReference type="GO" id="GO:0005615">
    <property type="term" value="C:extracellular space"/>
    <property type="evidence" value="ECO:0007669"/>
    <property type="project" value="InterPro"/>
</dbReference>
<dbReference type="GO" id="GO:0005149">
    <property type="term" value="F:interleukin-1 receptor binding"/>
    <property type="evidence" value="ECO:0007669"/>
    <property type="project" value="UniProtKB-UniRule"/>
</dbReference>
<dbReference type="CDD" id="cd23300">
    <property type="entry name" value="beta-trefoil_IL36"/>
    <property type="match status" value="1"/>
</dbReference>
<dbReference type="PRINTS" id="PR00264">
    <property type="entry name" value="INTERLEUKIN1"/>
</dbReference>
<dbReference type="Proteomes" id="UP000694387">
    <property type="component" value="Chromosome 6"/>
</dbReference>
<dbReference type="GO" id="GO:0010628">
    <property type="term" value="P:positive regulation of gene expression"/>
    <property type="evidence" value="ECO:0007669"/>
    <property type="project" value="TreeGrafter"/>
</dbReference>
<dbReference type="InterPro" id="IPR008996">
    <property type="entry name" value="IL1/FGF"/>
</dbReference>
<comment type="similarity">
    <text evidence="2 5">Belongs to the IL-1 family.</text>
</comment>
<dbReference type="Gene3D" id="2.80.10.50">
    <property type="match status" value="1"/>
</dbReference>
<dbReference type="SUPFAM" id="SSF50353">
    <property type="entry name" value="Cytokine"/>
    <property type="match status" value="1"/>
</dbReference>
<gene>
    <name evidence="6" type="primary">LOC106838645</name>
</gene>
<evidence type="ECO:0000256" key="5">
    <source>
        <dbReference type="RuleBase" id="RU003753"/>
    </source>
</evidence>
<reference evidence="6 7" key="1">
    <citation type="journal article" date="2020" name="Nat. Commun.">
        <title>Donkey genomes provide new insights into domestication and selection for coat color.</title>
        <authorList>
            <person name="Wang"/>
            <person name="C."/>
            <person name="Li"/>
            <person name="H."/>
            <person name="Guo"/>
            <person name="Y."/>
            <person name="Huang"/>
            <person name="J."/>
            <person name="Sun"/>
            <person name="Y."/>
            <person name="Min"/>
            <person name="J."/>
            <person name="Wang"/>
            <person name="J."/>
            <person name="Fang"/>
            <person name="X."/>
            <person name="Zhao"/>
            <person name="Z."/>
            <person name="Wang"/>
            <person name="S."/>
            <person name="Zhang"/>
            <person name="Y."/>
            <person name="Liu"/>
            <person name="Q."/>
            <person name="Jiang"/>
            <person name="Q."/>
            <person name="Wang"/>
            <person name="X."/>
            <person name="Guo"/>
            <person name="Y."/>
            <person name="Yang"/>
            <person name="C."/>
            <person name="Wang"/>
            <person name="Y."/>
            <person name="Tian"/>
            <person name="F."/>
            <person name="Zhuang"/>
            <person name="G."/>
            <person name="Fan"/>
            <person name="Y."/>
            <person name="Gao"/>
            <person name="Q."/>
            <person name="Li"/>
            <person name="Y."/>
            <person name="Ju"/>
            <person name="Z."/>
            <person name="Li"/>
            <person name="J."/>
            <person name="Li"/>
            <person name="R."/>
            <person name="Hou"/>
            <person name="M."/>
            <person name="Yang"/>
            <person name="G."/>
            <person name="Liu"/>
            <person name="G."/>
            <person name="Liu"/>
            <person name="W."/>
            <person name="Guo"/>
            <person name="J."/>
            <person name="Pan"/>
            <person name="S."/>
            <person name="Fan"/>
            <person name="G."/>
            <person name="Zhang"/>
            <person name="W."/>
            <person name="Zhang"/>
            <person name="R."/>
            <person name="Yu"/>
            <person name="J."/>
            <person name="Zhang"/>
            <person name="X."/>
            <person name="Yin"/>
            <person name="Q."/>
            <person name="Ji"/>
            <person name="C."/>
            <person name="Jin"/>
            <person name="Y."/>
            <person name="Yue"/>
            <person name="G."/>
            <person name="Liu"/>
            <person name="M."/>
            <person name="Xu"/>
            <person name="J."/>
            <person name="Liu"/>
            <person name="S."/>
            <person name="Jordana"/>
            <person name="J."/>
            <person name="Noce"/>
            <person name="A."/>
            <person name="Amills"/>
            <person name="M."/>
            <person name="Wu"/>
            <person name="D.D."/>
            <person name="Li"/>
            <person name="S."/>
            <person name="Zhou"/>
            <person name="X. and Zhong"/>
            <person name="J."/>
        </authorList>
    </citation>
    <scope>NUCLEOTIDE SEQUENCE [LARGE SCALE GENOMIC DNA]</scope>
</reference>
<dbReference type="GeneTree" id="ENSGT00950000182943"/>
<evidence type="ECO:0000256" key="3">
    <source>
        <dbReference type="ARBA" id="ARBA00022525"/>
    </source>
</evidence>
<keyword evidence="7" id="KW-1185">Reference proteome</keyword>
<dbReference type="PRINTS" id="PR01360">
    <property type="entry name" value="INTRLEUKIN1X"/>
</dbReference>
<protein>
    <recommendedName>
        <fullName evidence="5">Interleukin-1</fullName>
    </recommendedName>
</protein>
<dbReference type="PANTHER" id="PTHR10078">
    <property type="entry name" value="INTERLEUKIN-1 FAMILY MEMBER"/>
    <property type="match status" value="1"/>
</dbReference>
<organism evidence="6 7">
    <name type="scientific">Equus asinus</name>
    <name type="common">Donkey</name>
    <name type="synonym">Equus africanus asinus</name>
    <dbReference type="NCBI Taxonomy" id="9793"/>
    <lineage>
        <taxon>Eukaryota</taxon>
        <taxon>Metazoa</taxon>
        <taxon>Chordata</taxon>
        <taxon>Craniata</taxon>
        <taxon>Vertebrata</taxon>
        <taxon>Euteleostomi</taxon>
        <taxon>Mammalia</taxon>
        <taxon>Eutheria</taxon>
        <taxon>Laurasiatheria</taxon>
        <taxon>Perissodactyla</taxon>
        <taxon>Equidae</taxon>
        <taxon>Equus</taxon>
    </lineage>
</organism>
<evidence type="ECO:0000313" key="6">
    <source>
        <dbReference type="Ensembl" id="ENSEASP00005036875.1"/>
    </source>
</evidence>
<reference evidence="6" key="3">
    <citation type="submission" date="2025-09" db="UniProtKB">
        <authorList>
            <consortium name="Ensembl"/>
        </authorList>
    </citation>
    <scope>IDENTIFICATION</scope>
</reference>
<dbReference type="GO" id="GO:0005125">
    <property type="term" value="F:cytokine activity"/>
    <property type="evidence" value="ECO:0007669"/>
    <property type="project" value="UniProtKB-UniRule"/>
</dbReference>
<dbReference type="GO" id="GO:0019221">
    <property type="term" value="P:cytokine-mediated signaling pathway"/>
    <property type="evidence" value="ECO:0007669"/>
    <property type="project" value="TreeGrafter"/>
</dbReference>
<dbReference type="Pfam" id="PF00340">
    <property type="entry name" value="IL1"/>
    <property type="match status" value="1"/>
</dbReference>
<evidence type="ECO:0000256" key="4">
    <source>
        <dbReference type="ARBA" id="ARBA00034096"/>
    </source>
</evidence>
<evidence type="ECO:0000313" key="7">
    <source>
        <dbReference type="Proteomes" id="UP000694387"/>
    </source>
</evidence>
<reference evidence="6" key="2">
    <citation type="submission" date="2025-08" db="UniProtKB">
        <authorList>
            <consortium name="Ensembl"/>
        </authorList>
    </citation>
    <scope>IDENTIFICATION</scope>
</reference>
<dbReference type="FunFam" id="2.80.10.50:FF:000013">
    <property type="entry name" value="Interleukin-1"/>
    <property type="match status" value="1"/>
</dbReference>